<dbReference type="InterPro" id="IPR029058">
    <property type="entry name" value="AB_hydrolase_fold"/>
</dbReference>
<keyword evidence="6" id="KW-1185">Reference proteome</keyword>
<reference evidence="5" key="1">
    <citation type="journal article" date="2014" name="Int. J. Syst. Evol. Microbiol.">
        <title>Complete genome sequence of Corynebacterium casei LMG S-19264T (=DSM 44701T), isolated from a smear-ripened cheese.</title>
        <authorList>
            <consortium name="US DOE Joint Genome Institute (JGI-PGF)"/>
            <person name="Walter F."/>
            <person name="Albersmeier A."/>
            <person name="Kalinowski J."/>
            <person name="Ruckert C."/>
        </authorList>
    </citation>
    <scope>NUCLEOTIDE SEQUENCE</scope>
    <source>
        <strain evidence="5">KCTC 32422</strain>
    </source>
</reference>
<comment type="caution">
    <text evidence="5">The sequence shown here is derived from an EMBL/GenBank/DDBJ whole genome shotgun (WGS) entry which is preliminary data.</text>
</comment>
<evidence type="ECO:0000256" key="1">
    <source>
        <dbReference type="ARBA" id="ARBA00022801"/>
    </source>
</evidence>
<feature type="domain" description="Peptidase S9 prolyl oligopeptidase catalytic" evidence="3">
    <location>
        <begin position="454"/>
        <end position="662"/>
    </location>
</feature>
<name>A0A918VIS6_9SPHN</name>
<dbReference type="RefSeq" id="WP_189541126.1">
    <property type="nucleotide sequence ID" value="NZ_BMZD01000004.1"/>
</dbReference>
<dbReference type="SUPFAM" id="SSF53474">
    <property type="entry name" value="alpha/beta-Hydrolases"/>
    <property type="match status" value="1"/>
</dbReference>
<accession>A0A918VIS6</accession>
<dbReference type="GO" id="GO:0006508">
    <property type="term" value="P:proteolysis"/>
    <property type="evidence" value="ECO:0007669"/>
    <property type="project" value="InterPro"/>
</dbReference>
<evidence type="ECO:0000259" key="3">
    <source>
        <dbReference type="Pfam" id="PF00326"/>
    </source>
</evidence>
<dbReference type="Proteomes" id="UP000634139">
    <property type="component" value="Unassembled WGS sequence"/>
</dbReference>
<dbReference type="Pfam" id="PF00326">
    <property type="entry name" value="Peptidase_S9"/>
    <property type="match status" value="1"/>
</dbReference>
<keyword evidence="2" id="KW-0732">Signal</keyword>
<reference evidence="5" key="2">
    <citation type="submission" date="2020-09" db="EMBL/GenBank/DDBJ databases">
        <authorList>
            <person name="Sun Q."/>
            <person name="Kim S."/>
        </authorList>
    </citation>
    <scope>NUCLEOTIDE SEQUENCE</scope>
    <source>
        <strain evidence="5">KCTC 32422</strain>
    </source>
</reference>
<organism evidence="5 6">
    <name type="scientific">Novosphingobium arvoryzae</name>
    <dbReference type="NCBI Taxonomy" id="1256514"/>
    <lineage>
        <taxon>Bacteria</taxon>
        <taxon>Pseudomonadati</taxon>
        <taxon>Pseudomonadota</taxon>
        <taxon>Alphaproteobacteria</taxon>
        <taxon>Sphingomonadales</taxon>
        <taxon>Sphingomonadaceae</taxon>
        <taxon>Novosphingobium</taxon>
    </lineage>
</organism>
<evidence type="ECO:0000256" key="2">
    <source>
        <dbReference type="SAM" id="SignalP"/>
    </source>
</evidence>
<sequence>MNFKTSLLAGSLTALGLALAAPALAQTTPGEPVTTKVPLSTLAELPAMSTLRLSPDGTKAAVTLGGGNDYAYAILDLVNGGKPKVFATAETYKEAGQRSVQSYRWATDRYLLITLGSRENIQGQRVDLRRIAAYDVETGAITPIAWRDSTADAGAILFIDKDKARILLARQVDTGNTELMFRYRVEWVDLATGKTLEIVQQPNPVVGGWAADGKGVVRWGGAADRDSGEQRSLYRSKAGDPITTVQKVVDTNFTGSGIDPIVFLDQPDMAIVSSNHEGYTAIYKANLKTMTIVGKVFSAPDGYDASSAIANKRENGIVGFTYATDRPRQKFVDAKLKAVHGFLEESFGAGNATIVSTNEDDTKLIVALARPNQLNAFYLYDVASGQMQLIGYENNQIKDGLMNPVEAIRYKASDGLEIEAVVTRPRLRAGQAKLPVVVLTHGGPYGVRDYAEYDQWAQSIAEQGYVVIQPNYRGSGGYGTEFVKKGRQDGFGTRMQDDLNDVIDHLAAKGEIDPNRACMMGWSYGGYASARAAQRDPQRWKCTIAGAGVYDLPMMRDYDKAYLGSFGANYLAKGANSLADVSPALQTKTKWSPILVVHGVRDPRVPIAQGRTLVSRLRSAGKQEGVEFAYIEQPKNGHYGIFFTKEERIEWLGGAAAWMDRYNPAYIPSDADYAKKPAADPAITGMAQRLFTTTSAK</sequence>
<dbReference type="SUPFAM" id="SSF82171">
    <property type="entry name" value="DPP6 N-terminal domain-like"/>
    <property type="match status" value="1"/>
</dbReference>
<dbReference type="Pfam" id="PF10647">
    <property type="entry name" value="Gmad1"/>
    <property type="match status" value="1"/>
</dbReference>
<keyword evidence="1" id="KW-0378">Hydrolase</keyword>
<dbReference type="GO" id="GO:0004252">
    <property type="term" value="F:serine-type endopeptidase activity"/>
    <property type="evidence" value="ECO:0007669"/>
    <property type="project" value="TreeGrafter"/>
</dbReference>
<feature type="domain" description="Lipoprotein LpqB C-terminal" evidence="4">
    <location>
        <begin position="23"/>
        <end position="120"/>
    </location>
</feature>
<dbReference type="EMBL" id="BMZD01000004">
    <property type="protein sequence ID" value="GGZ99851.1"/>
    <property type="molecule type" value="Genomic_DNA"/>
</dbReference>
<dbReference type="PANTHER" id="PTHR42776:SF27">
    <property type="entry name" value="DIPEPTIDYL PEPTIDASE FAMILY MEMBER 6"/>
    <property type="match status" value="1"/>
</dbReference>
<gene>
    <name evidence="5" type="ORF">GCM10011617_20480</name>
</gene>
<dbReference type="PANTHER" id="PTHR42776">
    <property type="entry name" value="SERINE PEPTIDASE S9 FAMILY MEMBER"/>
    <property type="match status" value="1"/>
</dbReference>
<protein>
    <submittedName>
        <fullName evidence="5">Prolyl oligopeptidase</fullName>
    </submittedName>
</protein>
<dbReference type="InterPro" id="IPR018910">
    <property type="entry name" value="LpqB_C"/>
</dbReference>
<proteinExistence type="predicted"/>
<evidence type="ECO:0000313" key="6">
    <source>
        <dbReference type="Proteomes" id="UP000634139"/>
    </source>
</evidence>
<evidence type="ECO:0000259" key="4">
    <source>
        <dbReference type="Pfam" id="PF10647"/>
    </source>
</evidence>
<feature type="chain" id="PRO_5036858597" evidence="2">
    <location>
        <begin position="26"/>
        <end position="697"/>
    </location>
</feature>
<feature type="signal peptide" evidence="2">
    <location>
        <begin position="1"/>
        <end position="25"/>
    </location>
</feature>
<dbReference type="InterPro" id="IPR001375">
    <property type="entry name" value="Peptidase_S9_cat"/>
</dbReference>
<dbReference type="AlphaFoldDB" id="A0A918VIS6"/>
<dbReference type="Gene3D" id="3.40.50.1820">
    <property type="entry name" value="alpha/beta hydrolase"/>
    <property type="match status" value="1"/>
</dbReference>
<evidence type="ECO:0000313" key="5">
    <source>
        <dbReference type="EMBL" id="GGZ99851.1"/>
    </source>
</evidence>